<proteinExistence type="predicted"/>
<dbReference type="RefSeq" id="WP_193181453.1">
    <property type="nucleotide sequence ID" value="NZ_JACVXA010000016.1"/>
</dbReference>
<sequence length="212" mass="21368">DWAALPPADAAAPLAVALEGTGLPPGAGLPAVPGLPEAEFAHDGQITKAPIRALTLAALAPRRGELLWDIGGGSGSVSVEFCLAGGRAVTIEPRADRLETIRANIEGFGLAGRMQAVAGRAPEALAGLPAPDAVFVGGGGTAACHDALWAMLAPGTRIVANAVTLETEALLIALQGARGGTLMRAEIAQAGPLGGFRGWQAARPVLQWSVVR</sequence>
<dbReference type="GO" id="GO:0008276">
    <property type="term" value="F:protein methyltransferase activity"/>
    <property type="evidence" value="ECO:0007669"/>
    <property type="project" value="InterPro"/>
</dbReference>
<dbReference type="Proteomes" id="UP000609121">
    <property type="component" value="Unassembled WGS sequence"/>
</dbReference>
<accession>A0A8J6YY67</accession>
<comment type="caution">
    <text evidence="6">The sequence shown here is derived from an EMBL/GenBank/DDBJ whole genome shotgun (WGS) entry which is preliminary data.</text>
</comment>
<evidence type="ECO:0000256" key="4">
    <source>
        <dbReference type="ARBA" id="ARBA00022679"/>
    </source>
</evidence>
<dbReference type="GO" id="GO:0009236">
    <property type="term" value="P:cobalamin biosynthetic process"/>
    <property type="evidence" value="ECO:0007669"/>
    <property type="project" value="UniProtKB-UniPathway"/>
</dbReference>
<evidence type="ECO:0000256" key="3">
    <source>
        <dbReference type="ARBA" id="ARBA00022603"/>
    </source>
</evidence>
<keyword evidence="5" id="KW-0949">S-adenosyl-L-methionine</keyword>
<evidence type="ECO:0000313" key="6">
    <source>
        <dbReference type="EMBL" id="MBE3638091.1"/>
    </source>
</evidence>
<evidence type="ECO:0000313" key="7">
    <source>
        <dbReference type="Proteomes" id="UP000609121"/>
    </source>
</evidence>
<dbReference type="InterPro" id="IPR050714">
    <property type="entry name" value="Cobalamin_biosynth_MTase"/>
</dbReference>
<dbReference type="NCBIfam" id="TIGR02469">
    <property type="entry name" value="CbiT"/>
    <property type="match status" value="1"/>
</dbReference>
<dbReference type="AlphaFoldDB" id="A0A8J6YY67"/>
<keyword evidence="3" id="KW-0489">Methyltransferase</keyword>
<organism evidence="6 7">
    <name type="scientific">Mangrovicoccus algicola</name>
    <dbReference type="NCBI Taxonomy" id="2771008"/>
    <lineage>
        <taxon>Bacteria</taxon>
        <taxon>Pseudomonadati</taxon>
        <taxon>Pseudomonadota</taxon>
        <taxon>Alphaproteobacteria</taxon>
        <taxon>Rhodobacterales</taxon>
        <taxon>Paracoccaceae</taxon>
        <taxon>Mangrovicoccus</taxon>
    </lineage>
</organism>
<dbReference type="GO" id="GO:0032259">
    <property type="term" value="P:methylation"/>
    <property type="evidence" value="ECO:0007669"/>
    <property type="project" value="UniProtKB-KW"/>
</dbReference>
<keyword evidence="2" id="KW-0169">Cobalamin biosynthesis</keyword>
<evidence type="ECO:0000256" key="1">
    <source>
        <dbReference type="ARBA" id="ARBA00004953"/>
    </source>
</evidence>
<dbReference type="PANTHER" id="PTHR43182:SF1">
    <property type="entry name" value="COBALT-PRECORRIN-7 C(5)-METHYLTRANSFERASE"/>
    <property type="match status" value="1"/>
</dbReference>
<name>A0A8J6YY67_9RHOB</name>
<dbReference type="Gene3D" id="3.40.50.150">
    <property type="entry name" value="Vaccinia Virus protein VP39"/>
    <property type="match status" value="1"/>
</dbReference>
<dbReference type="UniPathway" id="UPA00148"/>
<dbReference type="InterPro" id="IPR014008">
    <property type="entry name" value="Cbl_synth_MTase_CbiT"/>
</dbReference>
<dbReference type="PANTHER" id="PTHR43182">
    <property type="entry name" value="COBALT-PRECORRIN-6B C(15)-METHYLTRANSFERASE (DECARBOXYLATING)"/>
    <property type="match status" value="1"/>
</dbReference>
<evidence type="ECO:0000256" key="2">
    <source>
        <dbReference type="ARBA" id="ARBA00022573"/>
    </source>
</evidence>
<evidence type="ECO:0000256" key="5">
    <source>
        <dbReference type="ARBA" id="ARBA00022691"/>
    </source>
</evidence>
<comment type="pathway">
    <text evidence="1">Cofactor biosynthesis; adenosylcobalamin biosynthesis.</text>
</comment>
<keyword evidence="4" id="KW-0808">Transferase</keyword>
<feature type="non-terminal residue" evidence="6">
    <location>
        <position position="1"/>
    </location>
</feature>
<keyword evidence="7" id="KW-1185">Reference proteome</keyword>
<reference evidence="6" key="1">
    <citation type="submission" date="2020-09" db="EMBL/GenBank/DDBJ databases">
        <title>A novel bacterium of genus Mangrovicoccus, isolated from South China Sea.</title>
        <authorList>
            <person name="Huang H."/>
            <person name="Mo K."/>
            <person name="Hu Y."/>
        </authorList>
    </citation>
    <scope>NUCLEOTIDE SEQUENCE</scope>
    <source>
        <strain evidence="6">HB182678</strain>
    </source>
</reference>
<dbReference type="InterPro" id="IPR029063">
    <property type="entry name" value="SAM-dependent_MTases_sf"/>
</dbReference>
<protein>
    <submittedName>
        <fullName evidence="6">Precorrin-6Y C5,15-methyltransferase (Decarboxylating) subunit CbiT</fullName>
    </submittedName>
</protein>
<dbReference type="SUPFAM" id="SSF53335">
    <property type="entry name" value="S-adenosyl-L-methionine-dependent methyltransferases"/>
    <property type="match status" value="1"/>
</dbReference>
<dbReference type="EMBL" id="JACVXA010000016">
    <property type="protein sequence ID" value="MBE3638091.1"/>
    <property type="molecule type" value="Genomic_DNA"/>
</dbReference>
<gene>
    <name evidence="6" type="primary">cbiT</name>
    <name evidence="6" type="ORF">ICN82_07725</name>
</gene>